<evidence type="ECO:0000259" key="1">
    <source>
        <dbReference type="PROSITE" id="PS51462"/>
    </source>
</evidence>
<dbReference type="InterPro" id="IPR015797">
    <property type="entry name" value="NUDIX_hydrolase-like_dom_sf"/>
</dbReference>
<sequence length="176" mass="20271">MYTTDPQDEIFPVVNEQGVVIGRTTRREAHRNRELIHPVIGIFVFDTRERVLLQKRSATKDLNPHCWTVSVGGHIKHGDTPIDTAVREIEEEIGISVNSERLTLLGTMVTRNEVQSEYWYVYRYELPAVAPLEAHPDEVAELKFVTLAELARMIHDQKAIWGEDPKKVIKQFILNE</sequence>
<dbReference type="PANTHER" id="PTHR10885">
    <property type="entry name" value="ISOPENTENYL-DIPHOSPHATE DELTA-ISOMERASE"/>
    <property type="match status" value="1"/>
</dbReference>
<protein>
    <recommendedName>
        <fullName evidence="1">Nudix hydrolase domain-containing protein</fullName>
    </recommendedName>
</protein>
<dbReference type="Pfam" id="PF00293">
    <property type="entry name" value="NUDIX"/>
    <property type="match status" value="1"/>
</dbReference>
<dbReference type="AlphaFoldDB" id="A0A1F7VAG3"/>
<dbReference type="Proteomes" id="UP000178264">
    <property type="component" value="Unassembled WGS sequence"/>
</dbReference>
<reference evidence="2 3" key="1">
    <citation type="journal article" date="2016" name="Nat. Commun.">
        <title>Thousands of microbial genomes shed light on interconnected biogeochemical processes in an aquifer system.</title>
        <authorList>
            <person name="Anantharaman K."/>
            <person name="Brown C.T."/>
            <person name="Hug L.A."/>
            <person name="Sharon I."/>
            <person name="Castelle C.J."/>
            <person name="Probst A.J."/>
            <person name="Thomas B.C."/>
            <person name="Singh A."/>
            <person name="Wilkins M.J."/>
            <person name="Karaoz U."/>
            <person name="Brodie E.L."/>
            <person name="Williams K.H."/>
            <person name="Hubbard S.S."/>
            <person name="Banfield J.F."/>
        </authorList>
    </citation>
    <scope>NUCLEOTIDE SEQUENCE [LARGE SCALE GENOMIC DNA]</scope>
</reference>
<accession>A0A1F7VAG3</accession>
<dbReference type="CDD" id="cd04692">
    <property type="entry name" value="NUDIX_Hydrolase"/>
    <property type="match status" value="1"/>
</dbReference>
<dbReference type="SUPFAM" id="SSF55811">
    <property type="entry name" value="Nudix"/>
    <property type="match status" value="1"/>
</dbReference>
<evidence type="ECO:0000313" key="3">
    <source>
        <dbReference type="Proteomes" id="UP000178264"/>
    </source>
</evidence>
<dbReference type="Gene3D" id="3.90.79.10">
    <property type="entry name" value="Nucleoside Triphosphate Pyrophosphohydrolase"/>
    <property type="match status" value="1"/>
</dbReference>
<dbReference type="EMBL" id="MGER01000078">
    <property type="protein sequence ID" value="OGL87540.1"/>
    <property type="molecule type" value="Genomic_DNA"/>
</dbReference>
<dbReference type="PROSITE" id="PS51462">
    <property type="entry name" value="NUDIX"/>
    <property type="match status" value="1"/>
</dbReference>
<feature type="domain" description="Nudix hydrolase" evidence="1">
    <location>
        <begin position="35"/>
        <end position="169"/>
    </location>
</feature>
<proteinExistence type="predicted"/>
<organism evidence="2 3">
    <name type="scientific">Candidatus Uhrbacteria bacterium RIFCSPLOWO2_02_FULL_49_11</name>
    <dbReference type="NCBI Taxonomy" id="1802409"/>
    <lineage>
        <taxon>Bacteria</taxon>
        <taxon>Candidatus Uhriibacteriota</taxon>
    </lineage>
</organism>
<comment type="caution">
    <text evidence="2">The sequence shown here is derived from an EMBL/GenBank/DDBJ whole genome shotgun (WGS) entry which is preliminary data.</text>
</comment>
<gene>
    <name evidence="2" type="ORF">A3I42_02755</name>
</gene>
<dbReference type="InterPro" id="IPR000086">
    <property type="entry name" value="NUDIX_hydrolase_dom"/>
</dbReference>
<dbReference type="PANTHER" id="PTHR10885:SF0">
    <property type="entry name" value="ISOPENTENYL-DIPHOSPHATE DELTA-ISOMERASE"/>
    <property type="match status" value="1"/>
</dbReference>
<name>A0A1F7VAG3_9BACT</name>
<evidence type="ECO:0000313" key="2">
    <source>
        <dbReference type="EMBL" id="OGL87540.1"/>
    </source>
</evidence>
<dbReference type="GO" id="GO:0003824">
    <property type="term" value="F:catalytic activity"/>
    <property type="evidence" value="ECO:0007669"/>
    <property type="project" value="UniProtKB-ARBA"/>
</dbReference>